<sequence length="613" mass="67169">MKPVQLLQICLATHTSSSSALFNDRCLNNIISVLYSRRTSNSASGRPRHRRVPSAPSIHSPYYYSSQSQRRHLLGEPSNRRPVHRLLRPLTRADMGLERRLSRASPNAPVSLDAVLNASSIDVRPEDTAAATPSIPPSPVGEGAQDGETGLNALGTTSTSMPPPPQPSAPSEASETRSIRSTSSASRNANRLSLTLPISLPNSLSSRPTPTSSMPPTPIDTSTLNSPVDSDGFIVAIAAQERRVLELRDELARAEAELKKLKRQWTISEGCKKRPPNTTAELPRALAPAAKLRDNYEDSTAAKRNSELERRKAILLAQSQATPRQHKRTIIRGSHTRTLSLLSPTKSVGDASIHADKDSIRSPDSYISRSPVSVAYPLNKRATWAPHQSTQQPTGVKQLANDFRQGLWTFVEDLRQAAVGDEAVSGTTNRTTEMGLRSNKVEGDQDTIRASTLNRGRIPFPAEPDSPLDSPSRPSTSSSGDRIHHRRTASRPEPRARKHYSWTPLTFESLDDDDWSNWDSPNVKTSRWSGSTVNGDVVPAIPETADESEAALRRKRSGSELRQSSPKTPSKLEELPQAILNRLTPSSIKSTTSNFIKEWEKSLSPSRQTATPE</sequence>
<dbReference type="Proteomes" id="UP001153332">
    <property type="component" value="Unassembled WGS sequence"/>
</dbReference>
<accession>A0ACC2JFL2</accession>
<evidence type="ECO:0000313" key="1">
    <source>
        <dbReference type="EMBL" id="KAJ8126306.1"/>
    </source>
</evidence>
<dbReference type="EMBL" id="JAPUUL010001919">
    <property type="protein sequence ID" value="KAJ8126306.1"/>
    <property type="molecule type" value="Genomic_DNA"/>
</dbReference>
<gene>
    <name evidence="1" type="ORF">O1611_g7331</name>
</gene>
<evidence type="ECO:0000313" key="2">
    <source>
        <dbReference type="Proteomes" id="UP001153332"/>
    </source>
</evidence>
<comment type="caution">
    <text evidence="1">The sequence shown here is derived from an EMBL/GenBank/DDBJ whole genome shotgun (WGS) entry which is preliminary data.</text>
</comment>
<protein>
    <submittedName>
        <fullName evidence="1">Uncharacterized protein</fullName>
    </submittedName>
</protein>
<name>A0ACC2JFL2_9PEZI</name>
<keyword evidence="2" id="KW-1185">Reference proteome</keyword>
<proteinExistence type="predicted"/>
<organism evidence="1 2">
    <name type="scientific">Lasiodiplodia mahajangana</name>
    <dbReference type="NCBI Taxonomy" id="1108764"/>
    <lineage>
        <taxon>Eukaryota</taxon>
        <taxon>Fungi</taxon>
        <taxon>Dikarya</taxon>
        <taxon>Ascomycota</taxon>
        <taxon>Pezizomycotina</taxon>
        <taxon>Dothideomycetes</taxon>
        <taxon>Dothideomycetes incertae sedis</taxon>
        <taxon>Botryosphaeriales</taxon>
        <taxon>Botryosphaeriaceae</taxon>
        <taxon>Lasiodiplodia</taxon>
    </lineage>
</organism>
<reference evidence="1" key="1">
    <citation type="submission" date="2022-12" db="EMBL/GenBank/DDBJ databases">
        <title>Genome Sequence of Lasiodiplodia mahajangana.</title>
        <authorList>
            <person name="Buettner E."/>
        </authorList>
    </citation>
    <scope>NUCLEOTIDE SEQUENCE</scope>
    <source>
        <strain evidence="1">VT137</strain>
    </source>
</reference>